<dbReference type="Pfam" id="PF02492">
    <property type="entry name" value="cobW"/>
    <property type="match status" value="1"/>
</dbReference>
<dbReference type="eggNOG" id="COG0523">
    <property type="taxonomic scope" value="Bacteria"/>
</dbReference>
<dbReference type="OrthoDB" id="9808822at2"/>
<dbReference type="Proteomes" id="UP000006346">
    <property type="component" value="Chromosome"/>
</dbReference>
<dbReference type="STRING" id="768706.Desor_2801"/>
<dbReference type="CDD" id="cd03112">
    <property type="entry name" value="CobW-like"/>
    <property type="match status" value="1"/>
</dbReference>
<name>G7WDL4_DESOD</name>
<dbReference type="AlphaFoldDB" id="G7WDL4"/>
<dbReference type="Gene3D" id="3.40.50.300">
    <property type="entry name" value="P-loop containing nucleotide triphosphate hydrolases"/>
    <property type="match status" value="1"/>
</dbReference>
<accession>G7WDL4</accession>
<dbReference type="HOGENOM" id="CLU_017452_1_3_9"/>
<dbReference type="PATRIC" id="fig|768706.3.peg.2813"/>
<sequence>MVKFDIVSGFLGAGKTTLVKKILHSLDTCEKIVLIENDFGEVNVDREILEFEGFEVYELSNGCVCCKLKGDFLYTLKQLLNQKIDRIIFEPSGIFIFGEILDVFRDPEIADKCTINSVITVIDALNFADNIQSHSAFFKSQILNASSLVISKAQFLDDKNLDPIVQELQLLNEKAPVLSKDWAKLTAQDTKALINRTSEFPLTFPSHFPDHNFDSVGLKTSKIISFSQLEGILEICKTGALGKVMRGKGILNSGSAFLEFNYVEGQYSIEETTDTQIGIVSFIGNGLKKEALTSFFALDN</sequence>
<organism evidence="2 3">
    <name type="scientific">Desulfosporosinus orientis (strain ATCC 19365 / DSM 765 / NCIMB 8382 / VKM B-1628 / Singapore I)</name>
    <name type="common">Desulfotomaculum orientis</name>
    <dbReference type="NCBI Taxonomy" id="768706"/>
    <lineage>
        <taxon>Bacteria</taxon>
        <taxon>Bacillati</taxon>
        <taxon>Bacillota</taxon>
        <taxon>Clostridia</taxon>
        <taxon>Eubacteriales</taxon>
        <taxon>Desulfitobacteriaceae</taxon>
        <taxon>Desulfosporosinus</taxon>
    </lineage>
</organism>
<reference evidence="2 3" key="2">
    <citation type="journal article" date="2012" name="J. Bacteriol.">
        <title>Complete genome sequences of Desulfosporosinus orientis DSM765T, Desulfosporosinus youngiae DSM17734T, Desulfosporosinus meridiei DSM13257T, and Desulfosporosinus acidiphilus DSM22704T.</title>
        <authorList>
            <person name="Pester M."/>
            <person name="Brambilla E."/>
            <person name="Alazard D."/>
            <person name="Rattei T."/>
            <person name="Weinmaier T."/>
            <person name="Han J."/>
            <person name="Lucas S."/>
            <person name="Lapidus A."/>
            <person name="Cheng J.F."/>
            <person name="Goodwin L."/>
            <person name="Pitluck S."/>
            <person name="Peters L."/>
            <person name="Ovchinnikova G."/>
            <person name="Teshima H."/>
            <person name="Detter J.C."/>
            <person name="Han C.S."/>
            <person name="Tapia R."/>
            <person name="Land M.L."/>
            <person name="Hauser L."/>
            <person name="Kyrpides N.C."/>
            <person name="Ivanova N.N."/>
            <person name="Pagani I."/>
            <person name="Huntmann M."/>
            <person name="Wei C.L."/>
            <person name="Davenport K.W."/>
            <person name="Daligault H."/>
            <person name="Chain P.S."/>
            <person name="Chen A."/>
            <person name="Mavromatis K."/>
            <person name="Markowitz V."/>
            <person name="Szeto E."/>
            <person name="Mikhailova N."/>
            <person name="Pati A."/>
            <person name="Wagner M."/>
            <person name="Woyke T."/>
            <person name="Ollivier B."/>
            <person name="Klenk H.P."/>
            <person name="Spring S."/>
            <person name="Loy A."/>
        </authorList>
    </citation>
    <scope>NUCLEOTIDE SEQUENCE [LARGE SCALE GENOMIC DNA]</scope>
    <source>
        <strain evidence="3">ATCC 19365 / DSM 765 / NCIMB 8382 / VKM B-1628</strain>
    </source>
</reference>
<proteinExistence type="predicted"/>
<reference evidence="3" key="1">
    <citation type="submission" date="2011-11" db="EMBL/GenBank/DDBJ databases">
        <title>Complete sequence of Desulfosporosinus orientis DSM 765.</title>
        <authorList>
            <person name="Lucas S."/>
            <person name="Han J."/>
            <person name="Lapidus A."/>
            <person name="Cheng J.-F."/>
            <person name="Goodwin L."/>
            <person name="Pitluck S."/>
            <person name="Peters L."/>
            <person name="Ovchinnikova G."/>
            <person name="Teshima H."/>
            <person name="Detter J.C."/>
            <person name="Han C."/>
            <person name="Tapia R."/>
            <person name="Land M."/>
            <person name="Hauser L."/>
            <person name="Kyrpides N."/>
            <person name="Ivanova N."/>
            <person name="Pagani I."/>
            <person name="Pester M."/>
            <person name="Spring S."/>
            <person name="Ollivier B."/>
            <person name="Rattei T."/>
            <person name="Klenk H.-P."/>
            <person name="Wagner M."/>
            <person name="Loy A."/>
            <person name="Woyke T."/>
        </authorList>
    </citation>
    <scope>NUCLEOTIDE SEQUENCE [LARGE SCALE GENOMIC DNA]</scope>
    <source>
        <strain evidence="3">ATCC 19365 / DSM 765 / NCIMB 8382 / VKM B-1628</strain>
    </source>
</reference>
<feature type="domain" description="CobW/HypB/UreG nucleotide-binding" evidence="1">
    <location>
        <begin position="6"/>
        <end position="178"/>
    </location>
</feature>
<keyword evidence="3" id="KW-1185">Reference proteome</keyword>
<dbReference type="RefSeq" id="WP_014185147.1">
    <property type="nucleotide sequence ID" value="NC_016584.1"/>
</dbReference>
<evidence type="ECO:0000313" key="2">
    <source>
        <dbReference type="EMBL" id="AET68339.1"/>
    </source>
</evidence>
<dbReference type="PANTHER" id="PTHR13748:SF31">
    <property type="entry name" value="ZINC-REGULATED GTPASE METALLOPROTEIN ACTIVATOR 1A-RELATED"/>
    <property type="match status" value="1"/>
</dbReference>
<protein>
    <submittedName>
        <fullName evidence="2">Putative GTPase, G3E family</fullName>
    </submittedName>
</protein>
<dbReference type="KEGG" id="dor:Desor_2801"/>
<evidence type="ECO:0000313" key="3">
    <source>
        <dbReference type="Proteomes" id="UP000006346"/>
    </source>
</evidence>
<gene>
    <name evidence="2" type="ordered locus">Desor_2801</name>
</gene>
<dbReference type="GO" id="GO:0005737">
    <property type="term" value="C:cytoplasm"/>
    <property type="evidence" value="ECO:0007669"/>
    <property type="project" value="TreeGrafter"/>
</dbReference>
<dbReference type="EMBL" id="CP003108">
    <property type="protein sequence ID" value="AET68339.1"/>
    <property type="molecule type" value="Genomic_DNA"/>
</dbReference>
<dbReference type="PANTHER" id="PTHR13748">
    <property type="entry name" value="COBW-RELATED"/>
    <property type="match status" value="1"/>
</dbReference>
<dbReference type="InterPro" id="IPR051316">
    <property type="entry name" value="Zinc-reg_GTPase_activator"/>
</dbReference>
<dbReference type="SUPFAM" id="SSF52540">
    <property type="entry name" value="P-loop containing nucleoside triphosphate hydrolases"/>
    <property type="match status" value="1"/>
</dbReference>
<evidence type="ECO:0000259" key="1">
    <source>
        <dbReference type="Pfam" id="PF02492"/>
    </source>
</evidence>
<dbReference type="InterPro" id="IPR003495">
    <property type="entry name" value="CobW/HypB/UreG_nucleotide-bd"/>
</dbReference>
<dbReference type="InterPro" id="IPR027417">
    <property type="entry name" value="P-loop_NTPase"/>
</dbReference>